<dbReference type="InterPro" id="IPR007577">
    <property type="entry name" value="GlycoTrfase_DXD_sugar-bd_CS"/>
</dbReference>
<sequence length="590" mass="68391">MKRIVKRMFAKRRYFLVALLFTMAVSVAALSRMLQRKAVLSERSILLRTNVVDRDRSSSVRDDVLPCEAVDGNDVGLQNGAPAAARLPVARDVRVHEPWPEVQRKVKNSAQMFETVHLLWCGKKILELRHYLSILSVFRVVQPLKIVMHYTDLPRTNGYHSWFREMNNSLPNLEMQLLPQGFSCDSKNMLMTALDFLSQSGGVYIGENTILSRFPEDAEQELFWSACSNASYPAEYTVMFASRAFNASKKETFLQSVLSRNKMCPKAESYNSTDMQRPECLILDKTIFPRDFWRADTPFAEFARWLFYGKRAAVCVEREGEPIPRISHYVRIYCANDTLYANEMAFAHFLSVLSALYIGGFERVYVHGDVEPEGPLWKELLKENVTFVKAIVPETVYQQNVNRTVHKSDLTRYFILNKYGGAYQDWDVIWVQRVPDWLLTFPAILSRDWQTLGWPDNLNNGVMLTRPRSHWLHHFLATHRVFRDSLWGYNSLMMSYRTVELYPRTIYIDDRLQVLCHRGHCHPVWMPGRNYGKGLGEPEVLLQDARAVHVTHPDPPPSLISLDDTRKGRDLYATMGRLVLERSGRRYMLE</sequence>
<reference evidence="1 2" key="1">
    <citation type="journal article" date="2023" name="Sci. Data">
        <title>Genome assembly of the Korean intertidal mud-creeper Batillaria attramentaria.</title>
        <authorList>
            <person name="Patra A.K."/>
            <person name="Ho P.T."/>
            <person name="Jun S."/>
            <person name="Lee S.J."/>
            <person name="Kim Y."/>
            <person name="Won Y.J."/>
        </authorList>
    </citation>
    <scope>NUCLEOTIDE SEQUENCE [LARGE SCALE GENOMIC DNA]</scope>
    <source>
        <strain evidence="1">Wonlab-2016</strain>
    </source>
</reference>
<dbReference type="PANTHER" id="PTHR46830:SF1">
    <property type="entry name" value="ALPHA-1,4-N-ACETYLGLUCOSAMINYLTRANSFERASE"/>
    <property type="match status" value="1"/>
</dbReference>
<dbReference type="InterPro" id="IPR029044">
    <property type="entry name" value="Nucleotide-diphossugar_trans"/>
</dbReference>
<dbReference type="SUPFAM" id="SSF53448">
    <property type="entry name" value="Nucleotide-diphospho-sugar transferases"/>
    <property type="match status" value="1"/>
</dbReference>
<gene>
    <name evidence="1" type="ORF">BaRGS_00029365</name>
</gene>
<dbReference type="AlphaFoldDB" id="A0ABD0JWQ6"/>
<organism evidence="1 2">
    <name type="scientific">Batillaria attramentaria</name>
    <dbReference type="NCBI Taxonomy" id="370345"/>
    <lineage>
        <taxon>Eukaryota</taxon>
        <taxon>Metazoa</taxon>
        <taxon>Spiralia</taxon>
        <taxon>Lophotrochozoa</taxon>
        <taxon>Mollusca</taxon>
        <taxon>Gastropoda</taxon>
        <taxon>Caenogastropoda</taxon>
        <taxon>Sorbeoconcha</taxon>
        <taxon>Cerithioidea</taxon>
        <taxon>Batillariidae</taxon>
        <taxon>Batillaria</taxon>
    </lineage>
</organism>
<dbReference type="Proteomes" id="UP001519460">
    <property type="component" value="Unassembled WGS sequence"/>
</dbReference>
<comment type="caution">
    <text evidence="1">The sequence shown here is derived from an EMBL/GenBank/DDBJ whole genome shotgun (WGS) entry which is preliminary data.</text>
</comment>
<proteinExistence type="predicted"/>
<evidence type="ECO:0000313" key="2">
    <source>
        <dbReference type="Proteomes" id="UP001519460"/>
    </source>
</evidence>
<keyword evidence="2" id="KW-1185">Reference proteome</keyword>
<accession>A0ABD0JWQ6</accession>
<dbReference type="Gene3D" id="3.90.550.20">
    <property type="match status" value="1"/>
</dbReference>
<evidence type="ECO:0000313" key="1">
    <source>
        <dbReference type="EMBL" id="KAK7479373.1"/>
    </source>
</evidence>
<dbReference type="PANTHER" id="PTHR46830">
    <property type="entry name" value="TRANSFERASE, PUTATIVE-RELATED"/>
    <property type="match status" value="1"/>
</dbReference>
<dbReference type="Pfam" id="PF04488">
    <property type="entry name" value="Gly_transf_sug"/>
    <property type="match status" value="1"/>
</dbReference>
<dbReference type="EMBL" id="JACVVK020000304">
    <property type="protein sequence ID" value="KAK7479373.1"/>
    <property type="molecule type" value="Genomic_DNA"/>
</dbReference>
<protein>
    <submittedName>
        <fullName evidence="1">Uncharacterized protein</fullName>
    </submittedName>
</protein>
<name>A0ABD0JWQ6_9CAEN</name>